<dbReference type="EMBL" id="CP015772">
    <property type="protein sequence ID" value="ANH83056.1"/>
    <property type="molecule type" value="Genomic_DNA"/>
</dbReference>
<evidence type="ECO:0000313" key="2">
    <source>
        <dbReference type="EMBL" id="ANH83056.1"/>
    </source>
</evidence>
<dbReference type="SUPFAM" id="SSF109854">
    <property type="entry name" value="DinB/YfiT-like putative metalloenzymes"/>
    <property type="match status" value="1"/>
</dbReference>
<sequence length="166" mass="18869">MQNKIKSTAIANRLREVLLNGHWIANTNYKEQLLSITWEQAIQKVGNVNTIAALTFHINYYLEGLLKVLNGGKLEISDRYSFDLPPVLGAADWNKLVDSFLKNAEKFADRVGQMTDDELEAPFADEKYGNYLRNIEGVIEHSYYHLGQISLIRKLVLENNNEGSVV</sequence>
<dbReference type="Gene3D" id="1.20.120.450">
    <property type="entry name" value="dinb family like domain"/>
    <property type="match status" value="1"/>
</dbReference>
<evidence type="ECO:0000259" key="1">
    <source>
        <dbReference type="Pfam" id="PF12867"/>
    </source>
</evidence>
<gene>
    <name evidence="2" type="ORF">A8C56_20555</name>
</gene>
<dbReference type="STRING" id="1176587.A8C56_20555"/>
<dbReference type="KEGG" id="nia:A8C56_20555"/>
<protein>
    <submittedName>
        <fullName evidence="2">DUF1572 domain-containing protein</fullName>
    </submittedName>
</protein>
<dbReference type="InterPro" id="IPR024775">
    <property type="entry name" value="DinB-like"/>
</dbReference>
<dbReference type="Proteomes" id="UP000077667">
    <property type="component" value="Chromosome"/>
</dbReference>
<dbReference type="RefSeq" id="WP_067760273.1">
    <property type="nucleotide sequence ID" value="NZ_CP015772.1"/>
</dbReference>
<reference evidence="2 3" key="1">
    <citation type="submission" date="2016-05" db="EMBL/GenBank/DDBJ databases">
        <title>Niabella ginsenosidivorans BS26 whole genome sequencing.</title>
        <authorList>
            <person name="Im W.T."/>
            <person name="Siddiqi M.Z."/>
        </authorList>
    </citation>
    <scope>NUCLEOTIDE SEQUENCE [LARGE SCALE GENOMIC DNA]</scope>
    <source>
        <strain evidence="2 3">BS26</strain>
    </source>
</reference>
<dbReference type="InterPro" id="IPR034660">
    <property type="entry name" value="DinB/YfiT-like"/>
</dbReference>
<dbReference type="OrthoDB" id="9814103at2"/>
<keyword evidence="3" id="KW-1185">Reference proteome</keyword>
<dbReference type="Pfam" id="PF12867">
    <property type="entry name" value="DinB_2"/>
    <property type="match status" value="1"/>
</dbReference>
<accession>A0A1A9I620</accession>
<proteinExistence type="predicted"/>
<organism evidence="2 3">
    <name type="scientific">Niabella ginsenosidivorans</name>
    <dbReference type="NCBI Taxonomy" id="1176587"/>
    <lineage>
        <taxon>Bacteria</taxon>
        <taxon>Pseudomonadati</taxon>
        <taxon>Bacteroidota</taxon>
        <taxon>Chitinophagia</taxon>
        <taxon>Chitinophagales</taxon>
        <taxon>Chitinophagaceae</taxon>
        <taxon>Niabella</taxon>
    </lineage>
</organism>
<evidence type="ECO:0000313" key="3">
    <source>
        <dbReference type="Proteomes" id="UP000077667"/>
    </source>
</evidence>
<dbReference type="AlphaFoldDB" id="A0A1A9I620"/>
<name>A0A1A9I620_9BACT</name>
<feature type="domain" description="DinB-like" evidence="1">
    <location>
        <begin position="41"/>
        <end position="148"/>
    </location>
</feature>